<dbReference type="EMBL" id="JBHSCO010000004">
    <property type="protein sequence ID" value="MFC4392417.1"/>
    <property type="molecule type" value="Genomic_DNA"/>
</dbReference>
<proteinExistence type="predicted"/>
<name>A0ABV8W6Q1_9FLAO</name>
<comment type="caution">
    <text evidence="1">The sequence shown here is derived from an EMBL/GenBank/DDBJ whole genome shotgun (WGS) entry which is preliminary data.</text>
</comment>
<dbReference type="Proteomes" id="UP001595719">
    <property type="component" value="Unassembled WGS sequence"/>
</dbReference>
<evidence type="ECO:0000313" key="1">
    <source>
        <dbReference type="EMBL" id="MFC4392417.1"/>
    </source>
</evidence>
<sequence length="206" mass="24370">MATHSQTNIKCNDVQTVVIELKKYLRIGREIWFDDRKPWFYNVPHEENSFDGENLTIVVSKNLSKDWVEVEFDFQFGLYFFDEILKQISKNLNTEILLTYYQSTSDEGRLAKFKNGLLELSYIEEYRYDIVIENDLQTIKSNFVADNFGVSGSSFELLKNTKLGEESLIIDYDLINDFNKSEGWKGDSEKDFFTEWNYLHLEQLKK</sequence>
<accession>A0ABV8W6Q1</accession>
<protein>
    <submittedName>
        <fullName evidence="1">Uncharacterized protein</fullName>
    </submittedName>
</protein>
<reference evidence="2" key="1">
    <citation type="journal article" date="2019" name="Int. J. Syst. Evol. Microbiol.">
        <title>The Global Catalogue of Microorganisms (GCM) 10K type strain sequencing project: providing services to taxonomists for standard genome sequencing and annotation.</title>
        <authorList>
            <consortium name="The Broad Institute Genomics Platform"/>
            <consortium name="The Broad Institute Genome Sequencing Center for Infectious Disease"/>
            <person name="Wu L."/>
            <person name="Ma J."/>
        </authorList>
    </citation>
    <scope>NUCLEOTIDE SEQUENCE [LARGE SCALE GENOMIC DNA]</scope>
    <source>
        <strain evidence="2">CGMCC 1.15345</strain>
    </source>
</reference>
<gene>
    <name evidence="1" type="ORF">ACFOY0_15560</name>
</gene>
<organism evidence="1 2">
    <name type="scientific">Flavobacterium quisquiliarum</name>
    <dbReference type="NCBI Taxonomy" id="1834436"/>
    <lineage>
        <taxon>Bacteria</taxon>
        <taxon>Pseudomonadati</taxon>
        <taxon>Bacteroidota</taxon>
        <taxon>Flavobacteriia</taxon>
        <taxon>Flavobacteriales</taxon>
        <taxon>Flavobacteriaceae</taxon>
        <taxon>Flavobacterium</taxon>
    </lineage>
</organism>
<evidence type="ECO:0000313" key="2">
    <source>
        <dbReference type="Proteomes" id="UP001595719"/>
    </source>
</evidence>
<keyword evidence="2" id="KW-1185">Reference proteome</keyword>
<dbReference type="RefSeq" id="WP_179007602.1">
    <property type="nucleotide sequence ID" value="NZ_JBHSCO010000004.1"/>
</dbReference>